<reference evidence="2" key="2">
    <citation type="submission" date="2025-08" db="UniProtKB">
        <authorList>
            <consortium name="Ensembl"/>
        </authorList>
    </citation>
    <scope>IDENTIFICATION</scope>
</reference>
<evidence type="ECO:0000313" key="2">
    <source>
        <dbReference type="Ensembl" id="ENSTGEP00000006034.1"/>
    </source>
</evidence>
<keyword evidence="3" id="KW-1185">Reference proteome</keyword>
<protein>
    <submittedName>
        <fullName evidence="2">Uncharacterized protein</fullName>
    </submittedName>
</protein>
<dbReference type="InterPro" id="IPR024491">
    <property type="entry name" value="Se_SelK/SelG"/>
</dbReference>
<name>A0A8D2JWG5_THEGE</name>
<dbReference type="Pfam" id="PF10961">
    <property type="entry name" value="SelK_SelG"/>
    <property type="match status" value="1"/>
</dbReference>
<accession>A0A8D2JWG5</accession>
<dbReference type="Ensembl" id="ENSTGET00000007281.1">
    <property type="protein sequence ID" value="ENSTGEP00000006034.1"/>
    <property type="gene ID" value="ENSTGEG00000004960.1"/>
</dbReference>
<dbReference type="AlphaFoldDB" id="A0A8D2JWG5"/>
<dbReference type="Proteomes" id="UP000694411">
    <property type="component" value="Chromosome 4"/>
</dbReference>
<reference evidence="2" key="3">
    <citation type="submission" date="2025-09" db="UniProtKB">
        <authorList>
            <consortium name="Ensembl"/>
        </authorList>
    </citation>
    <scope>IDENTIFICATION</scope>
</reference>
<reference evidence="2" key="1">
    <citation type="submission" date="2018-05" db="EMBL/GenBank/DDBJ databases">
        <title>Whole genome of Theropithecus gelada.</title>
        <authorList>
            <person name="Chiou K.L."/>
            <person name="Snyder-Mackler N."/>
        </authorList>
    </citation>
    <scope>NUCLEOTIDE SEQUENCE [LARGE SCALE GENOMIC DNA]</scope>
</reference>
<feature type="compositionally biased region" description="Polar residues" evidence="1">
    <location>
        <begin position="69"/>
        <end position="83"/>
    </location>
</feature>
<evidence type="ECO:0000256" key="1">
    <source>
        <dbReference type="SAM" id="MobiDB-lite"/>
    </source>
</evidence>
<proteinExistence type="predicted"/>
<sequence>FLYLSGQDGLHLKWTSVGQQSLSPIAKFVILFFKTLLQQHVKKRRGYGNTSNSRYDNGRRPPGNLLGKQANQSSLCPQSSSKG</sequence>
<feature type="region of interest" description="Disordered" evidence="1">
    <location>
        <begin position="43"/>
        <end position="83"/>
    </location>
</feature>
<evidence type="ECO:0000313" key="3">
    <source>
        <dbReference type="Proteomes" id="UP000694411"/>
    </source>
</evidence>
<organism evidence="2 3">
    <name type="scientific">Theropithecus gelada</name>
    <name type="common">Gelada baboon</name>
    <dbReference type="NCBI Taxonomy" id="9565"/>
    <lineage>
        <taxon>Eukaryota</taxon>
        <taxon>Metazoa</taxon>
        <taxon>Chordata</taxon>
        <taxon>Craniata</taxon>
        <taxon>Vertebrata</taxon>
        <taxon>Euteleostomi</taxon>
        <taxon>Mammalia</taxon>
        <taxon>Eutheria</taxon>
        <taxon>Euarchontoglires</taxon>
        <taxon>Primates</taxon>
        <taxon>Haplorrhini</taxon>
        <taxon>Catarrhini</taxon>
        <taxon>Cercopithecidae</taxon>
        <taxon>Cercopithecinae</taxon>
        <taxon>Theropithecus</taxon>
    </lineage>
</organism>